<comment type="caution">
    <text evidence="5">The sequence shown here is derived from an EMBL/GenBank/DDBJ whole genome shotgun (WGS) entry which is preliminary data.</text>
</comment>
<dbReference type="InterPro" id="IPR002347">
    <property type="entry name" value="SDR_fam"/>
</dbReference>
<dbReference type="PRINTS" id="PR00080">
    <property type="entry name" value="SDRFAMILY"/>
</dbReference>
<dbReference type="GO" id="GO:0004806">
    <property type="term" value="F:triacylglycerol lipase activity"/>
    <property type="evidence" value="ECO:0007669"/>
    <property type="project" value="TreeGrafter"/>
</dbReference>
<keyword evidence="6" id="KW-1185">Reference proteome</keyword>
<proteinExistence type="inferred from homology"/>
<organism evidence="5 6">
    <name type="scientific">Mycena maculata</name>
    <dbReference type="NCBI Taxonomy" id="230809"/>
    <lineage>
        <taxon>Eukaryota</taxon>
        <taxon>Fungi</taxon>
        <taxon>Dikarya</taxon>
        <taxon>Basidiomycota</taxon>
        <taxon>Agaricomycotina</taxon>
        <taxon>Agaricomycetes</taxon>
        <taxon>Agaricomycetidae</taxon>
        <taxon>Agaricales</taxon>
        <taxon>Marasmiineae</taxon>
        <taxon>Mycenaceae</taxon>
        <taxon>Mycena</taxon>
    </lineage>
</organism>
<reference evidence="5" key="1">
    <citation type="submission" date="2023-03" db="EMBL/GenBank/DDBJ databases">
        <title>Massive genome expansion in bonnet fungi (Mycena s.s.) driven by repeated elements and novel gene families across ecological guilds.</title>
        <authorList>
            <consortium name="Lawrence Berkeley National Laboratory"/>
            <person name="Harder C.B."/>
            <person name="Miyauchi S."/>
            <person name="Viragh M."/>
            <person name="Kuo A."/>
            <person name="Thoen E."/>
            <person name="Andreopoulos B."/>
            <person name="Lu D."/>
            <person name="Skrede I."/>
            <person name="Drula E."/>
            <person name="Henrissat B."/>
            <person name="Morin E."/>
            <person name="Kohler A."/>
            <person name="Barry K."/>
            <person name="LaButti K."/>
            <person name="Morin E."/>
            <person name="Salamov A."/>
            <person name="Lipzen A."/>
            <person name="Mereny Z."/>
            <person name="Hegedus B."/>
            <person name="Baldrian P."/>
            <person name="Stursova M."/>
            <person name="Weitz H."/>
            <person name="Taylor A."/>
            <person name="Grigoriev I.V."/>
            <person name="Nagy L.G."/>
            <person name="Martin F."/>
            <person name="Kauserud H."/>
        </authorList>
    </citation>
    <scope>NUCLEOTIDE SEQUENCE</scope>
    <source>
        <strain evidence="5">CBHHK188m</strain>
    </source>
</reference>
<evidence type="ECO:0000256" key="2">
    <source>
        <dbReference type="ARBA" id="ARBA00022857"/>
    </source>
</evidence>
<dbReference type="EMBL" id="JARJLG010000217">
    <property type="protein sequence ID" value="KAJ7726685.1"/>
    <property type="molecule type" value="Genomic_DNA"/>
</dbReference>
<dbReference type="PRINTS" id="PR00081">
    <property type="entry name" value="GDHRDH"/>
</dbReference>
<dbReference type="GO" id="GO:0005783">
    <property type="term" value="C:endoplasmic reticulum"/>
    <property type="evidence" value="ECO:0007669"/>
    <property type="project" value="TreeGrafter"/>
</dbReference>
<dbReference type="GO" id="GO:0019433">
    <property type="term" value="P:triglyceride catabolic process"/>
    <property type="evidence" value="ECO:0007669"/>
    <property type="project" value="TreeGrafter"/>
</dbReference>
<dbReference type="InterPro" id="IPR020904">
    <property type="entry name" value="Sc_DH/Rdtase_CS"/>
</dbReference>
<name>A0AAD7HRL9_9AGAR</name>
<accession>A0AAD7HRL9</accession>
<evidence type="ECO:0000256" key="3">
    <source>
        <dbReference type="ARBA" id="ARBA00023002"/>
    </source>
</evidence>
<dbReference type="Gene3D" id="3.40.50.720">
    <property type="entry name" value="NAD(P)-binding Rossmann-like Domain"/>
    <property type="match status" value="1"/>
</dbReference>
<sequence length="285" mass="31289">MPLRTVFITGCDAFGIGSALATEFHMRGHRVIASGLEASLLTSLKDLGMETLVMDVTSQESIETAVARVRTLTDSKLDILINNAGRTLILPFTDTSLDDARRLFDVNFFGLFAVTRAFLPLLLGAEGTSIVANVGSVNEIFCPPFFSVYNASKAAVEILGTTIRKELAPLGVRVVTLKTGSVRSDLFKNAPPTKLPEDSLYASMKDSVERRTMLEQGQFVEPEVYAKEVVTQLLRPSVKHIIWQGGLSTVAWLLSWFGWEGIMDGPMIKGYGLDKVRLHSRKYAS</sequence>
<dbReference type="GO" id="GO:0005811">
    <property type="term" value="C:lipid droplet"/>
    <property type="evidence" value="ECO:0007669"/>
    <property type="project" value="TreeGrafter"/>
</dbReference>
<dbReference type="PROSITE" id="PS00061">
    <property type="entry name" value="ADH_SHORT"/>
    <property type="match status" value="1"/>
</dbReference>
<dbReference type="Pfam" id="PF00106">
    <property type="entry name" value="adh_short"/>
    <property type="match status" value="1"/>
</dbReference>
<dbReference type="GO" id="GO:0006654">
    <property type="term" value="P:phosphatidic acid biosynthetic process"/>
    <property type="evidence" value="ECO:0007669"/>
    <property type="project" value="TreeGrafter"/>
</dbReference>
<dbReference type="Proteomes" id="UP001215280">
    <property type="component" value="Unassembled WGS sequence"/>
</dbReference>
<dbReference type="AlphaFoldDB" id="A0AAD7HRL9"/>
<evidence type="ECO:0000313" key="5">
    <source>
        <dbReference type="EMBL" id="KAJ7726685.1"/>
    </source>
</evidence>
<keyword evidence="2" id="KW-0521">NADP</keyword>
<comment type="similarity">
    <text evidence="1 4">Belongs to the short-chain dehydrogenases/reductases (SDR) family.</text>
</comment>
<dbReference type="GO" id="GO:0000140">
    <property type="term" value="F:acylglycerone-phosphate reductase (NADP+) activity"/>
    <property type="evidence" value="ECO:0007669"/>
    <property type="project" value="TreeGrafter"/>
</dbReference>
<dbReference type="SUPFAM" id="SSF51735">
    <property type="entry name" value="NAD(P)-binding Rossmann-fold domains"/>
    <property type="match status" value="1"/>
</dbReference>
<dbReference type="PANTHER" id="PTHR44169">
    <property type="entry name" value="NADPH-DEPENDENT 1-ACYLDIHYDROXYACETONE PHOSPHATE REDUCTASE"/>
    <property type="match status" value="1"/>
</dbReference>
<evidence type="ECO:0000256" key="1">
    <source>
        <dbReference type="ARBA" id="ARBA00006484"/>
    </source>
</evidence>
<dbReference type="PANTHER" id="PTHR44169:SF6">
    <property type="entry name" value="NADPH-DEPENDENT 1-ACYLDIHYDROXYACETONE PHOSPHATE REDUCTASE"/>
    <property type="match status" value="1"/>
</dbReference>
<dbReference type="InterPro" id="IPR036291">
    <property type="entry name" value="NAD(P)-bd_dom_sf"/>
</dbReference>
<evidence type="ECO:0000313" key="6">
    <source>
        <dbReference type="Proteomes" id="UP001215280"/>
    </source>
</evidence>
<evidence type="ECO:0000256" key="4">
    <source>
        <dbReference type="RuleBase" id="RU000363"/>
    </source>
</evidence>
<keyword evidence="3" id="KW-0560">Oxidoreductase</keyword>
<protein>
    <submittedName>
        <fullName evidence="5">Short-chain dehydrogenase/reductase</fullName>
    </submittedName>
</protein>
<gene>
    <name evidence="5" type="ORF">DFH07DRAFT_970395</name>
</gene>